<accession>A0ABQ3IDC5</accession>
<keyword evidence="2" id="KW-1185">Reference proteome</keyword>
<reference evidence="2" key="1">
    <citation type="journal article" date="2019" name="Int. J. Syst. Evol. Microbiol.">
        <title>The Global Catalogue of Microorganisms (GCM) 10K type strain sequencing project: providing services to taxonomists for standard genome sequencing and annotation.</title>
        <authorList>
            <consortium name="The Broad Institute Genomics Platform"/>
            <consortium name="The Broad Institute Genome Sequencing Center for Infectious Disease"/>
            <person name="Wu L."/>
            <person name="Ma J."/>
        </authorList>
    </citation>
    <scope>NUCLEOTIDE SEQUENCE [LARGE SCALE GENOMIC DNA]</scope>
    <source>
        <strain evidence="2">CGMCC 1.15922</strain>
    </source>
</reference>
<evidence type="ECO:0000313" key="1">
    <source>
        <dbReference type="EMBL" id="GHE80212.1"/>
    </source>
</evidence>
<gene>
    <name evidence="1" type="ORF">GCM10011501_05060</name>
</gene>
<evidence type="ECO:0000313" key="2">
    <source>
        <dbReference type="Proteomes" id="UP000626370"/>
    </source>
</evidence>
<comment type="caution">
    <text evidence="1">The sequence shown here is derived from an EMBL/GenBank/DDBJ whole genome shotgun (WGS) entry which is preliminary data.</text>
</comment>
<protein>
    <submittedName>
        <fullName evidence="1">Uncharacterized protein</fullName>
    </submittedName>
</protein>
<organism evidence="1 2">
    <name type="scientific">Thalassotalea profundi</name>
    <dbReference type="NCBI Taxonomy" id="2036687"/>
    <lineage>
        <taxon>Bacteria</taxon>
        <taxon>Pseudomonadati</taxon>
        <taxon>Pseudomonadota</taxon>
        <taxon>Gammaproteobacteria</taxon>
        <taxon>Alteromonadales</taxon>
        <taxon>Colwelliaceae</taxon>
        <taxon>Thalassotalea</taxon>
    </lineage>
</organism>
<dbReference type="Proteomes" id="UP000626370">
    <property type="component" value="Unassembled WGS sequence"/>
</dbReference>
<dbReference type="RefSeq" id="WP_189376535.1">
    <property type="nucleotide sequence ID" value="NZ_BNAH01000002.1"/>
</dbReference>
<dbReference type="EMBL" id="BNAH01000002">
    <property type="protein sequence ID" value="GHE80212.1"/>
    <property type="molecule type" value="Genomic_DNA"/>
</dbReference>
<sequence length="206" mass="23108">METLLLFLANALASGGIGHYVGKGLSRIDKSLPNLLNNNSDIEGACRIISERNLEMEVLKLSDEIKNKLNSTDTENILSFNGTNNQGIIANVVNLKNLNNKVNISPPLGSISSSLSHKNYIKYLIDRYHEFKKAEVGKNNLKYPVFYGSIKKEFGAKWDMISLTNFSELSEFIQKRINKTILGKNRKAQNKSNYSSYTDYIAKHGS</sequence>
<proteinExistence type="predicted"/>
<name>A0ABQ3IDC5_9GAMM</name>